<feature type="domain" description="FH2" evidence="4">
    <location>
        <begin position="1338"/>
        <end position="1741"/>
    </location>
</feature>
<dbReference type="GO" id="GO:0030036">
    <property type="term" value="P:actin cytoskeleton organization"/>
    <property type="evidence" value="ECO:0007669"/>
    <property type="project" value="InterPro"/>
</dbReference>
<dbReference type="Proteomes" id="UP000054845">
    <property type="component" value="Unassembled WGS sequence"/>
</dbReference>
<dbReference type="Gene3D" id="1.25.10.10">
    <property type="entry name" value="Leucine-rich Repeat Variant"/>
    <property type="match status" value="2"/>
</dbReference>
<evidence type="ECO:0000259" key="3">
    <source>
        <dbReference type="PROSITE" id="PS51232"/>
    </source>
</evidence>
<dbReference type="InterPro" id="IPR010472">
    <property type="entry name" value="FH3_dom"/>
</dbReference>
<dbReference type="InterPro" id="IPR010473">
    <property type="entry name" value="GTPase-bd"/>
</dbReference>
<dbReference type="Pfam" id="PF06371">
    <property type="entry name" value="Drf_GBD"/>
    <property type="match status" value="1"/>
</dbReference>
<dbReference type="EMBL" id="CCYA01000238">
    <property type="protein sequence ID" value="CEH14003.1"/>
    <property type="molecule type" value="Genomic_DNA"/>
</dbReference>
<feature type="region of interest" description="Disordered" evidence="2">
    <location>
        <begin position="1831"/>
        <end position="1924"/>
    </location>
</feature>
<dbReference type="InterPro" id="IPR042201">
    <property type="entry name" value="FH2_Formin_sf"/>
</dbReference>
<feature type="region of interest" description="Disordered" evidence="2">
    <location>
        <begin position="1202"/>
        <end position="1225"/>
    </location>
</feature>
<reference evidence="5 6" key="1">
    <citation type="submission" date="2014-09" db="EMBL/GenBank/DDBJ databases">
        <authorList>
            <person name="Magalhaes I.L.F."/>
            <person name="Oliveira U."/>
            <person name="Santos F.R."/>
            <person name="Vidigal T.H.D.A."/>
            <person name="Brescovit A.D."/>
            <person name="Santos A.J."/>
        </authorList>
    </citation>
    <scope>NUCLEOTIDE SEQUENCE [LARGE SCALE GENOMIC DNA]</scope>
</reference>
<dbReference type="PANTHER" id="PTHR45725">
    <property type="entry name" value="FORMIN HOMOLOGY 2 FAMILY MEMBER"/>
    <property type="match status" value="1"/>
</dbReference>
<dbReference type="SUPFAM" id="SSF101447">
    <property type="entry name" value="Formin homology 2 domain (FH2 domain)"/>
    <property type="match status" value="1"/>
</dbReference>
<feature type="coiled-coil region" evidence="1">
    <location>
        <begin position="1238"/>
        <end position="1308"/>
    </location>
</feature>
<feature type="coiled-coil region" evidence="1">
    <location>
        <begin position="1160"/>
        <end position="1187"/>
    </location>
</feature>
<dbReference type="InterPro" id="IPR011989">
    <property type="entry name" value="ARM-like"/>
</dbReference>
<feature type="compositionally biased region" description="Polar residues" evidence="2">
    <location>
        <begin position="332"/>
        <end position="346"/>
    </location>
</feature>
<accession>A0A0P1BDN7</accession>
<feature type="compositionally biased region" description="Polar residues" evidence="2">
    <location>
        <begin position="415"/>
        <end position="431"/>
    </location>
</feature>
<organism evidence="5 6">
    <name type="scientific">Ceraceosorus bombacis</name>
    <dbReference type="NCBI Taxonomy" id="401625"/>
    <lineage>
        <taxon>Eukaryota</taxon>
        <taxon>Fungi</taxon>
        <taxon>Dikarya</taxon>
        <taxon>Basidiomycota</taxon>
        <taxon>Ustilaginomycotina</taxon>
        <taxon>Exobasidiomycetes</taxon>
        <taxon>Ceraceosorales</taxon>
        <taxon>Ceraceosoraceae</taxon>
        <taxon>Ceraceosorus</taxon>
    </lineage>
</organism>
<dbReference type="SMART" id="SM01140">
    <property type="entry name" value="Drf_GBD"/>
    <property type="match status" value="1"/>
</dbReference>
<dbReference type="STRING" id="401625.A0A0P1BDN7"/>
<evidence type="ECO:0000313" key="6">
    <source>
        <dbReference type="Proteomes" id="UP000054845"/>
    </source>
</evidence>
<evidence type="ECO:0000256" key="2">
    <source>
        <dbReference type="SAM" id="MobiDB-lite"/>
    </source>
</evidence>
<feature type="compositionally biased region" description="Basic and acidic residues" evidence="2">
    <location>
        <begin position="1857"/>
        <end position="1867"/>
    </location>
</feature>
<feature type="region of interest" description="Disordered" evidence="2">
    <location>
        <begin position="278"/>
        <end position="397"/>
    </location>
</feature>
<feature type="region of interest" description="Disordered" evidence="2">
    <location>
        <begin position="607"/>
        <end position="641"/>
    </location>
</feature>
<dbReference type="OrthoDB" id="1668162at2759"/>
<feature type="region of interest" description="Disordered" evidence="2">
    <location>
        <begin position="237"/>
        <end position="265"/>
    </location>
</feature>
<sequence>MAVSDLLHVVLPDNATILSASLPIYTGSSSDGTQRESTVSNLLATLLSEAVNVGPLTRVFGSHYDPSAAADTANASSAPPLWYVDARGMSWALQTVESSQPNREWDDEELEALGDEIYDGWDGRVCFLPAPPALESGSVGVGSTAADFLEAVCDELGIRRVVLQGSKSARVEYGLASLPDSPSSAPAPVPPPAALPAHTILPPLLATMPGPPLEYPGLLFTISATWLSRLGTVAQGFQKHARRAPSSESPPRPFLPETRPQTKPGMLGLWAASLGRSAAAPAQQTSEISAPGLAAGPSTGDPGLDALSADTSIIEEDEEEASGTLKGVNPHHLQQSTDDGSHTLTSAEREAAAMAAAANADREARQGAANAQGSLSQAAAHALMSPKARGKGQPHTATARLSRMFDSWGAAAPDSPTSPMTTQEHANGFPSTPTPAIAGRSRSIGGGGGMGREVKVMSVSGPLELERSPNSPRVGSRHSPLAQALPAAGSPLAHGNAQLTGEELAKRFESLMADLGMKGSSRTAMLDLPDDRKRFLIGQNEASRSANGVPSTPSRSASGSHARPLSPQSTGAETGGFADTLSRASTALTGGWANRFSIASIAGWGGEENASPRSSLATAQTGGQESADSRPSTVMTDDGAGILEQGSGAYQAASSAAEAALKSHHTGSSGHGASLWSSWWGGGVSSFTSADPSALAAGASAAPSHAAERYSPAFFSTALLSGKLNRKDLAKHLISLRVTLSSAKLTWIAGFLDARGLEALENLLRLETGPLLTARLGDKRQDRQEMSDVIIGECIKSLRTLMNTELGFERVLQQAMLITYIAYALRTPSYKLRSQIADVLGALCVLSLADGHRLVPEDLEERIVLRDEFARRGLNEAMVGLRYVEPPDALLVQLHVWAEEKQEDQAELHDRTLRNNAGKEGTNADGGGLSLSTIGEVGELLRVAQLDSPDLYPLICDMVRSSTQILARDIDHQLKADLLFVLEKFLEHGGEVVDFDEGWRSFMKAYLTSVQHIVGKHAMIKANRLSDTSTVPSSFVEELEGLRAKVEELSDERSRLKADLNESIAQANTLRGLPRISDGGTVSTPGESASGPKRGERENFAGVIQRLVQKEKQVLQLQSEVDRLTASRPSDRSGAPDSEEHAKRERLERNRQWSNLMEEIAHHKERIADTEGQLESREREIKYLKRALEAVYGRFQASVQPDAATGSTSVKPSLADTVTPSPSQVDADTMAQRSIDALAEKDTAIATLRADVAKLQDQLVRRSQESIERDAVTQQSHSQLLAKATSEANELRAELTKLQGLLLQLQLAPTGAQAQSTTASSDIAHRAAPAPPMFPTPTTIETPTPAAGHALFWNKLPNNALARTIWHDLPATSKIDLQIDELDSLFALDKAAAPTIAQAQIAVGRSSAKKAAPATVIDPSRAHSVGILLARIKLTFPQIRQAILELDEEKLSLDNLRALKNCLPTTEEAEMIRDYEGNVAQLSRADQYFREIVGIPKLGERLTSMTFMRKFEMDLEELKPDLKVLRDACDEMNASEKFKHVLQTVLMLGNVLNGSTFRGGAIGFQLVDLLKLRDTKPAVATPATPSLLHYLVRLLNRSDRTLVGFLDDLPHVEAAARLSTQSIMASITALLGGHEQVRTEADVLQRIPISPAGDRFLSATGVFLTTTTSQVRALRSAGDSIQNDLVRLVAYYGDDPAVVKPEEFFGLVASFGQALMRAEVDVLEADRKAELEVQKKAKANFGAGLRRLKIPEPIGPEVRGPLAGGKKGAAEAAKVSSSDIKSSEGEAMTRTAEEEAEEADQLSPVGSDLTPTASGTVTGARFRSWGAAAAASLDKSRSSGVPADDPLRKSYRGGRGQLDEAIKELRNGGRAHRDHGVGGMVEGSFGKSAGAALGNGRKSLRRQDTLRVGGSGGHRPLSRVFLDQ</sequence>
<dbReference type="InterPro" id="IPR016024">
    <property type="entry name" value="ARM-type_fold"/>
</dbReference>
<name>A0A0P1BDN7_9BASI</name>
<dbReference type="Pfam" id="PF02181">
    <property type="entry name" value="FH2"/>
    <property type="match status" value="1"/>
</dbReference>
<dbReference type="SMART" id="SM00498">
    <property type="entry name" value="FH2"/>
    <property type="match status" value="1"/>
</dbReference>
<evidence type="ECO:0000256" key="1">
    <source>
        <dbReference type="SAM" id="Coils"/>
    </source>
</evidence>
<feature type="domain" description="GBD/FH3" evidence="3">
    <location>
        <begin position="496"/>
        <end position="1054"/>
    </location>
</feature>
<dbReference type="GO" id="GO:0031267">
    <property type="term" value="F:small GTPase binding"/>
    <property type="evidence" value="ECO:0007669"/>
    <property type="project" value="InterPro"/>
</dbReference>
<feature type="compositionally biased region" description="Polar residues" evidence="2">
    <location>
        <begin position="540"/>
        <end position="559"/>
    </location>
</feature>
<keyword evidence="6" id="KW-1185">Reference proteome</keyword>
<evidence type="ECO:0000259" key="4">
    <source>
        <dbReference type="PROSITE" id="PS51444"/>
    </source>
</evidence>
<dbReference type="InterPro" id="IPR051425">
    <property type="entry name" value="Formin_Homology"/>
</dbReference>
<dbReference type="InterPro" id="IPR014768">
    <property type="entry name" value="GBD/FH3_dom"/>
</dbReference>
<protein>
    <submittedName>
        <fullName evidence="5">Rho GTPase effector BNI1 and related formins</fullName>
    </submittedName>
</protein>
<feature type="compositionally biased region" description="Polar residues" evidence="2">
    <location>
        <begin position="611"/>
        <end position="635"/>
    </location>
</feature>
<feature type="compositionally biased region" description="Polar residues" evidence="2">
    <location>
        <begin position="1205"/>
        <end position="1225"/>
    </location>
</feature>
<feature type="region of interest" description="Disordered" evidence="2">
    <location>
        <begin position="539"/>
        <end position="577"/>
    </location>
</feature>
<feature type="region of interest" description="Disordered" evidence="2">
    <location>
        <begin position="1752"/>
        <end position="1817"/>
    </location>
</feature>
<feature type="coiled-coil region" evidence="1">
    <location>
        <begin position="1039"/>
        <end position="1066"/>
    </location>
</feature>
<feature type="region of interest" description="Disordered" evidence="2">
    <location>
        <begin position="412"/>
        <end position="454"/>
    </location>
</feature>
<feature type="region of interest" description="Disordered" evidence="2">
    <location>
        <begin position="1071"/>
        <end position="1098"/>
    </location>
</feature>
<feature type="compositionally biased region" description="Basic and acidic residues" evidence="2">
    <location>
        <begin position="1120"/>
        <end position="1131"/>
    </location>
</feature>
<feature type="compositionally biased region" description="Basic and acidic residues" evidence="2">
    <location>
        <begin position="1138"/>
        <end position="1150"/>
    </location>
</feature>
<dbReference type="Gene3D" id="1.20.58.2220">
    <property type="entry name" value="Formin, FH2 domain"/>
    <property type="match status" value="1"/>
</dbReference>
<evidence type="ECO:0000313" key="5">
    <source>
        <dbReference type="EMBL" id="CEH14003.1"/>
    </source>
</evidence>
<dbReference type="SUPFAM" id="SSF48371">
    <property type="entry name" value="ARM repeat"/>
    <property type="match status" value="1"/>
</dbReference>
<feature type="region of interest" description="Disordered" evidence="2">
    <location>
        <begin position="1119"/>
        <end position="1150"/>
    </location>
</feature>
<dbReference type="Pfam" id="PF06367">
    <property type="entry name" value="Drf_FH3"/>
    <property type="match status" value="1"/>
</dbReference>
<dbReference type="PANTHER" id="PTHR45725:SF1">
    <property type="entry name" value="DISHEVELLED ASSOCIATED ACTIVATOR OF MORPHOGENESIS, ISOFORM D"/>
    <property type="match status" value="1"/>
</dbReference>
<dbReference type="GO" id="GO:0003779">
    <property type="term" value="F:actin binding"/>
    <property type="evidence" value="ECO:0007669"/>
    <property type="project" value="InterPro"/>
</dbReference>
<proteinExistence type="predicted"/>
<dbReference type="PROSITE" id="PS51444">
    <property type="entry name" value="FH2"/>
    <property type="match status" value="1"/>
</dbReference>
<dbReference type="PROSITE" id="PS51232">
    <property type="entry name" value="GBD_FH3"/>
    <property type="match status" value="1"/>
</dbReference>
<keyword evidence="1" id="KW-0175">Coiled coil</keyword>
<dbReference type="InterPro" id="IPR015425">
    <property type="entry name" value="FH2_Formin"/>
</dbReference>